<accession>A0A0A1WH10</accession>
<reference evidence="2" key="2">
    <citation type="journal article" date="2015" name="Gigascience">
        <title>Reconstructing a comprehensive transcriptome assembly of a white-pupal translocated strain of the pest fruit fly Bactrocera cucurbitae.</title>
        <authorList>
            <person name="Sim S.B."/>
            <person name="Calla B."/>
            <person name="Hall B."/>
            <person name="DeRego T."/>
            <person name="Geib S.M."/>
        </authorList>
    </citation>
    <scope>NUCLEOTIDE SEQUENCE</scope>
</reference>
<dbReference type="EMBL" id="GBXI01016517">
    <property type="protein sequence ID" value="JAC97774.1"/>
    <property type="molecule type" value="Transcribed_RNA"/>
</dbReference>
<gene>
    <name evidence="2" type="primary">ccsB</name>
    <name evidence="2" type="ORF">g.11029</name>
</gene>
<dbReference type="AlphaFoldDB" id="A0A0A1WH10"/>
<feature type="coiled-coil region" evidence="1">
    <location>
        <begin position="154"/>
        <end position="188"/>
    </location>
</feature>
<sequence>NYSQRFGRIKWFVFCFGQCNLSKMNFQFKGGLCLLLLCLTPIYAYREISGILDHAADLTPEEIKTLRPLFYYLQEQYNYIVSQTPQRNTDGSDAQASDPQLTAAQAEFEQYFEDFLQQNTFVDDNNKSDLYNTTLPSVAELMGVAGIELTADELAEREDIESLLEDALNEAQQQIDEIVRSSLQLQSQLIKINKPKILQYIYKALSVLFKVASRGARAAYCTYSHIPQLNASLQHIYAGVDCYSYSKRLVLRIEQETVHTVSTIRKNVFSLGGIYKKIAGKKSLLGKLSAVLLNLSKIVRNIKETYLVGVSALDKAKNELPNATQGSVNCSLDFVGGMPQMVETVANLSTCIMFVDNTTEEYDFMKPEHERDFN</sequence>
<evidence type="ECO:0000256" key="1">
    <source>
        <dbReference type="SAM" id="Coils"/>
    </source>
</evidence>
<organism evidence="2">
    <name type="scientific">Zeugodacus cucurbitae</name>
    <name type="common">Melon fruit fly</name>
    <name type="synonym">Bactrocera cucurbitae</name>
    <dbReference type="NCBI Taxonomy" id="28588"/>
    <lineage>
        <taxon>Eukaryota</taxon>
        <taxon>Metazoa</taxon>
        <taxon>Ecdysozoa</taxon>
        <taxon>Arthropoda</taxon>
        <taxon>Hexapoda</taxon>
        <taxon>Insecta</taxon>
        <taxon>Pterygota</taxon>
        <taxon>Neoptera</taxon>
        <taxon>Endopterygota</taxon>
        <taxon>Diptera</taxon>
        <taxon>Brachycera</taxon>
        <taxon>Muscomorpha</taxon>
        <taxon>Tephritoidea</taxon>
        <taxon>Tephritidae</taxon>
        <taxon>Zeugodacus</taxon>
        <taxon>Zeugodacus</taxon>
    </lineage>
</organism>
<evidence type="ECO:0000313" key="2">
    <source>
        <dbReference type="EMBL" id="JAC97774.1"/>
    </source>
</evidence>
<reference evidence="2" key="1">
    <citation type="submission" date="2014-11" db="EMBL/GenBank/DDBJ databases">
        <authorList>
            <person name="Geib S."/>
        </authorList>
    </citation>
    <scope>NUCLEOTIDE SEQUENCE</scope>
</reference>
<keyword evidence="1" id="KW-0175">Coiled coil</keyword>
<name>A0A0A1WH10_ZEUCU</name>
<protein>
    <submittedName>
        <fullName evidence="2">Cytochrome c biogenesis protein CcsB</fullName>
    </submittedName>
</protein>
<feature type="non-terminal residue" evidence="2">
    <location>
        <position position="1"/>
    </location>
</feature>
<proteinExistence type="predicted"/>